<dbReference type="AlphaFoldDB" id="A0A0A9Z681"/>
<feature type="compositionally biased region" description="Basic and acidic residues" evidence="1">
    <location>
        <begin position="128"/>
        <end position="137"/>
    </location>
</feature>
<feature type="compositionally biased region" description="Polar residues" evidence="1">
    <location>
        <begin position="11"/>
        <end position="22"/>
    </location>
</feature>
<feature type="region of interest" description="Disordered" evidence="1">
    <location>
        <begin position="1"/>
        <end position="41"/>
    </location>
</feature>
<dbReference type="EMBL" id="GBRD01007461">
    <property type="protein sequence ID" value="JAG58360.1"/>
    <property type="molecule type" value="Transcribed_RNA"/>
</dbReference>
<sequence>MAHGFKEIKPGNTSPNVKSFNEPQLKKPQVKSVREGKGIGSRRMFSTQFKLQVLDSYRQDSDCRGNQRATARKYGIHRRQIQKWLQMESSLRCTASESGEVALNLAGQSRQRDGTCGAGCLPQPVPPLDKREPPHPIEEEEEELNVDRISDSEDEISSEESVYEQDQALDLTSAALSRRQFFSLSFKLEVLDAFYYDRTCYGNQRATALKFGIHRRQIQKWLNQEGMLRAENAAAATYNAESPVLRPDDLHGSPGLVMTPIRQETMMSPIRRETVVSPCLDLSRKRKSDEEPLVVPVPKRLYLDLEAEKPSSAQETALCLVKPAPSACEVSSTLDLYRPGCNGSPTCVTPSAPYWTCCDQQIYSAYDCWTSSYTCPYACITTRLHHDAHYYKQAIKDINLYTPLYS</sequence>
<reference evidence="3" key="1">
    <citation type="journal article" date="2014" name="PLoS ONE">
        <title>Transcriptome-Based Identification of ABC Transporters in the Western Tarnished Plant Bug Lygus hesperus.</title>
        <authorList>
            <person name="Hull J.J."/>
            <person name="Chaney K."/>
            <person name="Geib S.M."/>
            <person name="Fabrick J.A."/>
            <person name="Brent C.S."/>
            <person name="Walsh D."/>
            <person name="Lavine L.C."/>
        </authorList>
    </citation>
    <scope>NUCLEOTIDE SEQUENCE</scope>
</reference>
<proteinExistence type="predicted"/>
<accession>A0A0A9Z681</accession>
<feature type="compositionally biased region" description="Acidic residues" evidence="1">
    <location>
        <begin position="152"/>
        <end position="163"/>
    </location>
</feature>
<dbReference type="PANTHER" id="PTHR33215">
    <property type="entry name" value="PROTEIN DISTAL ANTENNA"/>
    <property type="match status" value="1"/>
</dbReference>
<evidence type="ECO:0000313" key="3">
    <source>
        <dbReference type="EMBL" id="JAG39386.1"/>
    </source>
</evidence>
<protein>
    <submittedName>
        <fullName evidence="3">Uncharacterized protein y4hN</fullName>
    </submittedName>
</protein>
<dbReference type="InterPro" id="IPR018586">
    <property type="entry name" value="Brinker_DNA-bd"/>
</dbReference>
<reference evidence="4" key="3">
    <citation type="submission" date="2014-09" db="EMBL/GenBank/DDBJ databases">
        <authorList>
            <person name="Magalhaes I.L.F."/>
            <person name="Oliveira U."/>
            <person name="Santos F.R."/>
            <person name="Vidigal T.H.D.A."/>
            <person name="Brescovit A.D."/>
            <person name="Santos A.J."/>
        </authorList>
    </citation>
    <scope>NUCLEOTIDE SEQUENCE</scope>
</reference>
<name>A0A0A9Z681_LYGHE</name>
<feature type="domain" description="Brinker DNA-binding" evidence="2">
    <location>
        <begin position="40"/>
        <end position="93"/>
    </location>
</feature>
<dbReference type="Pfam" id="PF09607">
    <property type="entry name" value="BrkDBD"/>
    <property type="match status" value="2"/>
</dbReference>
<dbReference type="PANTHER" id="PTHR33215:SF13">
    <property type="entry name" value="PROTEIN DISTAL ANTENNA"/>
    <property type="match status" value="1"/>
</dbReference>
<evidence type="ECO:0000259" key="2">
    <source>
        <dbReference type="Pfam" id="PF09607"/>
    </source>
</evidence>
<feature type="region of interest" description="Disordered" evidence="1">
    <location>
        <begin position="121"/>
        <end position="163"/>
    </location>
</feature>
<feature type="domain" description="Brinker DNA-binding" evidence="2">
    <location>
        <begin position="179"/>
        <end position="233"/>
    </location>
</feature>
<gene>
    <name evidence="3" type="ORF">CM83_44103</name>
</gene>
<evidence type="ECO:0000256" key="1">
    <source>
        <dbReference type="SAM" id="MobiDB-lite"/>
    </source>
</evidence>
<reference evidence="3" key="2">
    <citation type="submission" date="2014-07" db="EMBL/GenBank/DDBJ databases">
        <authorList>
            <person name="Hull J."/>
        </authorList>
    </citation>
    <scope>NUCLEOTIDE SEQUENCE</scope>
</reference>
<dbReference type="EMBL" id="GBHO01004218">
    <property type="protein sequence ID" value="JAG39386.1"/>
    <property type="molecule type" value="Transcribed_RNA"/>
</dbReference>
<organism evidence="3">
    <name type="scientific">Lygus hesperus</name>
    <name type="common">Western plant bug</name>
    <dbReference type="NCBI Taxonomy" id="30085"/>
    <lineage>
        <taxon>Eukaryota</taxon>
        <taxon>Metazoa</taxon>
        <taxon>Ecdysozoa</taxon>
        <taxon>Arthropoda</taxon>
        <taxon>Hexapoda</taxon>
        <taxon>Insecta</taxon>
        <taxon>Pterygota</taxon>
        <taxon>Neoptera</taxon>
        <taxon>Paraneoptera</taxon>
        <taxon>Hemiptera</taxon>
        <taxon>Heteroptera</taxon>
        <taxon>Panheteroptera</taxon>
        <taxon>Cimicomorpha</taxon>
        <taxon>Miridae</taxon>
        <taxon>Mirini</taxon>
        <taxon>Lygus</taxon>
    </lineage>
</organism>
<dbReference type="Gene3D" id="1.10.10.60">
    <property type="entry name" value="Homeodomain-like"/>
    <property type="match status" value="2"/>
</dbReference>
<evidence type="ECO:0000313" key="4">
    <source>
        <dbReference type="EMBL" id="JAG58360.1"/>
    </source>
</evidence>
<dbReference type="InterPro" id="IPR051839">
    <property type="entry name" value="RD_transcriptional_regulator"/>
</dbReference>